<dbReference type="HOGENOM" id="CLU_000445_13_1_9"/>
<dbReference type="PRINTS" id="PR00344">
    <property type="entry name" value="BCTRLSENSOR"/>
</dbReference>
<keyword evidence="6" id="KW-0808">Transferase</keyword>
<evidence type="ECO:0000256" key="10">
    <source>
        <dbReference type="ARBA" id="ARBA00022840"/>
    </source>
</evidence>
<evidence type="ECO:0000256" key="12">
    <source>
        <dbReference type="ARBA" id="ARBA00023012"/>
    </source>
</evidence>
<keyword evidence="11 14" id="KW-1133">Transmembrane helix</keyword>
<evidence type="ECO:0000256" key="14">
    <source>
        <dbReference type="SAM" id="Phobius"/>
    </source>
</evidence>
<dbReference type="InterPro" id="IPR050351">
    <property type="entry name" value="BphY/WalK/GraS-like"/>
</dbReference>
<keyword evidence="12" id="KW-0902">Two-component regulatory system</keyword>
<sequence length="334" mass="38689">MIRKFLRERLSWILLIAGLQLQLLFVAFIDSEIPFLPILYIVFLSLLVFAVFLFMRYSKETRFYQTLAAWDDTYDLSAIARPDSPFETIAMDMLCEQTDKYRKEASAHLAWLEEEKDELMSWIHEVKTPLTAMQLMIDRLEERTLKSQLRYEWLRIHLLLDRQLHQKRIAFIENDRYIERTALEPIVHKEIKDLQAWCLQKGIGFDVSLTAKEVLTDGKWLGFILRQLLSNAVKYSQASDIIVESGALEGRTWLRIRDFGRGIDPKDMPRIFEKGFTSTAAHQDNAATGMGLYLAKKVADSLSIRIEVESSPGEGSVFTLYFPQSNDFVSTLGM</sequence>
<evidence type="ECO:0000256" key="2">
    <source>
        <dbReference type="ARBA" id="ARBA00004651"/>
    </source>
</evidence>
<dbReference type="Pfam" id="PF02518">
    <property type="entry name" value="HATPase_c"/>
    <property type="match status" value="1"/>
</dbReference>
<evidence type="ECO:0000256" key="1">
    <source>
        <dbReference type="ARBA" id="ARBA00000085"/>
    </source>
</evidence>
<dbReference type="STRING" id="44252.DJ90_4019"/>
<dbReference type="GO" id="GO:0005524">
    <property type="term" value="F:ATP binding"/>
    <property type="evidence" value="ECO:0007669"/>
    <property type="project" value="UniProtKB-KW"/>
</dbReference>
<feature type="transmembrane region" description="Helical" evidence="14">
    <location>
        <begin position="35"/>
        <end position="55"/>
    </location>
</feature>
<dbReference type="SUPFAM" id="SSF55874">
    <property type="entry name" value="ATPase domain of HSP90 chaperone/DNA topoisomerase II/histidine kinase"/>
    <property type="match status" value="1"/>
</dbReference>
<dbReference type="EC" id="2.7.13.3" evidence="3"/>
<dbReference type="GeneID" id="77007042"/>
<dbReference type="GO" id="GO:0004721">
    <property type="term" value="F:phosphoprotein phosphatase activity"/>
    <property type="evidence" value="ECO:0007669"/>
    <property type="project" value="TreeGrafter"/>
</dbReference>
<feature type="domain" description="Histidine kinase" evidence="15">
    <location>
        <begin position="121"/>
        <end position="326"/>
    </location>
</feature>
<dbReference type="PANTHER" id="PTHR45453">
    <property type="entry name" value="PHOSPHATE REGULON SENSOR PROTEIN PHOR"/>
    <property type="match status" value="1"/>
</dbReference>
<keyword evidence="17" id="KW-1185">Reference proteome</keyword>
<dbReference type="OrthoDB" id="9780487at2"/>
<organism evidence="16 17">
    <name type="scientific">Paenibacillus macerans</name>
    <name type="common">Bacillus macerans</name>
    <dbReference type="NCBI Taxonomy" id="44252"/>
    <lineage>
        <taxon>Bacteria</taxon>
        <taxon>Bacillati</taxon>
        <taxon>Bacillota</taxon>
        <taxon>Bacilli</taxon>
        <taxon>Bacillales</taxon>
        <taxon>Paenibacillaceae</taxon>
        <taxon>Paenibacillus</taxon>
    </lineage>
</organism>
<comment type="subcellular location">
    <subcellularLocation>
        <location evidence="2">Cell membrane</location>
        <topology evidence="2">Multi-pass membrane protein</topology>
    </subcellularLocation>
</comment>
<dbReference type="GO" id="GO:0005886">
    <property type="term" value="C:plasma membrane"/>
    <property type="evidence" value="ECO:0007669"/>
    <property type="project" value="UniProtKB-SubCell"/>
</dbReference>
<keyword evidence="4" id="KW-1003">Cell membrane</keyword>
<evidence type="ECO:0000313" key="16">
    <source>
        <dbReference type="EMBL" id="KFN10804.1"/>
    </source>
</evidence>
<dbReference type="CDD" id="cd00082">
    <property type="entry name" value="HisKA"/>
    <property type="match status" value="1"/>
</dbReference>
<dbReference type="InterPro" id="IPR036890">
    <property type="entry name" value="HATPase_C_sf"/>
</dbReference>
<dbReference type="Proteomes" id="UP000029278">
    <property type="component" value="Unassembled WGS sequence"/>
</dbReference>
<evidence type="ECO:0000256" key="13">
    <source>
        <dbReference type="ARBA" id="ARBA00023136"/>
    </source>
</evidence>
<dbReference type="GO" id="GO:0016036">
    <property type="term" value="P:cellular response to phosphate starvation"/>
    <property type="evidence" value="ECO:0007669"/>
    <property type="project" value="TreeGrafter"/>
</dbReference>
<dbReference type="AlphaFoldDB" id="A0A090ZHI2"/>
<keyword evidence="10" id="KW-0067">ATP-binding</keyword>
<evidence type="ECO:0000256" key="11">
    <source>
        <dbReference type="ARBA" id="ARBA00022989"/>
    </source>
</evidence>
<evidence type="ECO:0000256" key="6">
    <source>
        <dbReference type="ARBA" id="ARBA00022679"/>
    </source>
</evidence>
<evidence type="ECO:0000256" key="9">
    <source>
        <dbReference type="ARBA" id="ARBA00022777"/>
    </source>
</evidence>
<proteinExistence type="predicted"/>
<dbReference type="InterPro" id="IPR004358">
    <property type="entry name" value="Sig_transdc_His_kin-like_C"/>
</dbReference>
<evidence type="ECO:0000256" key="8">
    <source>
        <dbReference type="ARBA" id="ARBA00022741"/>
    </source>
</evidence>
<dbReference type="PATRIC" id="fig|44252.3.peg.1121"/>
<evidence type="ECO:0000256" key="5">
    <source>
        <dbReference type="ARBA" id="ARBA00022553"/>
    </source>
</evidence>
<evidence type="ECO:0000313" key="17">
    <source>
        <dbReference type="Proteomes" id="UP000029278"/>
    </source>
</evidence>
<dbReference type="Gene3D" id="3.30.565.10">
    <property type="entry name" value="Histidine kinase-like ATPase, C-terminal domain"/>
    <property type="match status" value="1"/>
</dbReference>
<dbReference type="RefSeq" id="WP_036622792.1">
    <property type="nucleotide sequence ID" value="NZ_BGML01000003.1"/>
</dbReference>
<comment type="catalytic activity">
    <reaction evidence="1">
        <text>ATP + protein L-histidine = ADP + protein N-phospho-L-histidine.</text>
        <dbReference type="EC" id="2.7.13.3"/>
    </reaction>
</comment>
<name>A0A090ZHI2_PAEMA</name>
<keyword evidence="5" id="KW-0597">Phosphoprotein</keyword>
<evidence type="ECO:0000259" key="15">
    <source>
        <dbReference type="PROSITE" id="PS50109"/>
    </source>
</evidence>
<dbReference type="InterPro" id="IPR003594">
    <property type="entry name" value="HATPase_dom"/>
</dbReference>
<dbReference type="InterPro" id="IPR005467">
    <property type="entry name" value="His_kinase_dom"/>
</dbReference>
<keyword evidence="8" id="KW-0547">Nucleotide-binding</keyword>
<dbReference type="PANTHER" id="PTHR45453:SF2">
    <property type="entry name" value="HISTIDINE KINASE"/>
    <property type="match status" value="1"/>
</dbReference>
<evidence type="ECO:0000256" key="3">
    <source>
        <dbReference type="ARBA" id="ARBA00012438"/>
    </source>
</evidence>
<feature type="transmembrane region" description="Helical" evidence="14">
    <location>
        <begin position="12"/>
        <end position="29"/>
    </location>
</feature>
<dbReference type="SMART" id="SM00387">
    <property type="entry name" value="HATPase_c"/>
    <property type="match status" value="1"/>
</dbReference>
<keyword evidence="13 14" id="KW-0472">Membrane</keyword>
<dbReference type="GO" id="GO:0000155">
    <property type="term" value="F:phosphorelay sensor kinase activity"/>
    <property type="evidence" value="ECO:0007669"/>
    <property type="project" value="InterPro"/>
</dbReference>
<gene>
    <name evidence="16" type="ORF">DJ90_4019</name>
</gene>
<evidence type="ECO:0000256" key="7">
    <source>
        <dbReference type="ARBA" id="ARBA00022692"/>
    </source>
</evidence>
<comment type="caution">
    <text evidence="16">The sequence shown here is derived from an EMBL/GenBank/DDBJ whole genome shotgun (WGS) entry which is preliminary data.</text>
</comment>
<keyword evidence="9 16" id="KW-0418">Kinase</keyword>
<accession>A0A090ZHI2</accession>
<reference evidence="16 17" key="1">
    <citation type="submission" date="2014-04" db="EMBL/GenBank/DDBJ databases">
        <authorList>
            <person name="Bishop-Lilly K.A."/>
            <person name="Broomall S.M."/>
            <person name="Chain P.S."/>
            <person name="Chertkov O."/>
            <person name="Coyne S.R."/>
            <person name="Daligault H.E."/>
            <person name="Davenport K.W."/>
            <person name="Erkkila T."/>
            <person name="Frey K.G."/>
            <person name="Gibbons H.S."/>
            <person name="Gu W."/>
            <person name="Jaissle J."/>
            <person name="Johnson S.L."/>
            <person name="Koroleva G.I."/>
            <person name="Ladner J.T."/>
            <person name="Lo C.-C."/>
            <person name="Minogue T.D."/>
            <person name="Munk C."/>
            <person name="Palacios G.F."/>
            <person name="Redden C.L."/>
            <person name="Rosenzweig C.N."/>
            <person name="Scholz M.B."/>
            <person name="Teshima H."/>
            <person name="Xu Y."/>
        </authorList>
    </citation>
    <scope>NUCLEOTIDE SEQUENCE [LARGE SCALE GENOMIC DNA]</scope>
    <source>
        <strain evidence="16 17">8244</strain>
    </source>
</reference>
<dbReference type="InterPro" id="IPR003661">
    <property type="entry name" value="HisK_dim/P_dom"/>
</dbReference>
<dbReference type="PROSITE" id="PS50109">
    <property type="entry name" value="HIS_KIN"/>
    <property type="match status" value="1"/>
</dbReference>
<evidence type="ECO:0000256" key="4">
    <source>
        <dbReference type="ARBA" id="ARBA00022475"/>
    </source>
</evidence>
<keyword evidence="7 14" id="KW-0812">Transmembrane</keyword>
<dbReference type="EMBL" id="JMQA01000017">
    <property type="protein sequence ID" value="KFN10804.1"/>
    <property type="molecule type" value="Genomic_DNA"/>
</dbReference>
<protein>
    <recommendedName>
        <fullName evidence="3">histidine kinase</fullName>
        <ecNumber evidence="3">2.7.13.3</ecNumber>
    </recommendedName>
</protein>